<evidence type="ECO:0000313" key="3">
    <source>
        <dbReference type="Proteomes" id="UP000481861"/>
    </source>
</evidence>
<sequence length="181" mass="20339">MDDTTTPNAAPHSPPPQPPLNSPPVSTNMDANRPTTAAPPAQPSSSPPPKPRGHIVFTAHFADDRRLRLYINTVQEQEIRNARDCISYTIEAEANQPQKSTRRTPPHITEKHGWFLHVGAFQEICEEVRIVSPKDEDQHGPPIPQEDKDEAAFKAWRKEVLMQLEQHHNDSWTPISAPDSN</sequence>
<comment type="caution">
    <text evidence="2">The sequence shown here is derived from an EMBL/GenBank/DDBJ whole genome shotgun (WGS) entry which is preliminary data.</text>
</comment>
<organism evidence="2 3">
    <name type="scientific">Massariosphaeria phaeospora</name>
    <dbReference type="NCBI Taxonomy" id="100035"/>
    <lineage>
        <taxon>Eukaryota</taxon>
        <taxon>Fungi</taxon>
        <taxon>Dikarya</taxon>
        <taxon>Ascomycota</taxon>
        <taxon>Pezizomycotina</taxon>
        <taxon>Dothideomycetes</taxon>
        <taxon>Pleosporomycetidae</taxon>
        <taxon>Pleosporales</taxon>
        <taxon>Pleosporales incertae sedis</taxon>
        <taxon>Massariosphaeria</taxon>
    </lineage>
</organism>
<dbReference type="OrthoDB" id="3783232at2759"/>
<dbReference type="Proteomes" id="UP000481861">
    <property type="component" value="Unassembled WGS sequence"/>
</dbReference>
<name>A0A7C8IBT0_9PLEO</name>
<feature type="compositionally biased region" description="Pro residues" evidence="1">
    <location>
        <begin position="12"/>
        <end position="22"/>
    </location>
</feature>
<proteinExistence type="predicted"/>
<feature type="compositionally biased region" description="Pro residues" evidence="1">
    <location>
        <begin position="40"/>
        <end position="50"/>
    </location>
</feature>
<reference evidence="2 3" key="1">
    <citation type="submission" date="2020-01" db="EMBL/GenBank/DDBJ databases">
        <authorList>
            <consortium name="DOE Joint Genome Institute"/>
            <person name="Haridas S."/>
            <person name="Albert R."/>
            <person name="Binder M."/>
            <person name="Bloem J."/>
            <person name="Labutti K."/>
            <person name="Salamov A."/>
            <person name="Andreopoulos B."/>
            <person name="Baker S.E."/>
            <person name="Barry K."/>
            <person name="Bills G."/>
            <person name="Bluhm B.H."/>
            <person name="Cannon C."/>
            <person name="Castanera R."/>
            <person name="Culley D.E."/>
            <person name="Daum C."/>
            <person name="Ezra D."/>
            <person name="Gonzalez J.B."/>
            <person name="Henrissat B."/>
            <person name="Kuo A."/>
            <person name="Liang C."/>
            <person name="Lipzen A."/>
            <person name="Lutzoni F."/>
            <person name="Magnuson J."/>
            <person name="Mondo S."/>
            <person name="Nolan M."/>
            <person name="Ohm R."/>
            <person name="Pangilinan J."/>
            <person name="Park H.-J.H."/>
            <person name="Ramirez L."/>
            <person name="Alfaro M."/>
            <person name="Sun H."/>
            <person name="Tritt A."/>
            <person name="Yoshinaga Y."/>
            <person name="Zwiers L.-H.L."/>
            <person name="Turgeon B.G."/>
            <person name="Goodwin S.B."/>
            <person name="Spatafora J.W."/>
            <person name="Crous P.W."/>
            <person name="Grigoriev I.V."/>
        </authorList>
    </citation>
    <scope>NUCLEOTIDE SEQUENCE [LARGE SCALE GENOMIC DNA]</scope>
    <source>
        <strain evidence="2 3">CBS 611.86</strain>
    </source>
</reference>
<gene>
    <name evidence="2" type="ORF">BDV95DRAFT_591161</name>
</gene>
<feature type="region of interest" description="Disordered" evidence="1">
    <location>
        <begin position="1"/>
        <end position="55"/>
    </location>
</feature>
<protein>
    <submittedName>
        <fullName evidence="2">Uncharacterized protein</fullName>
    </submittedName>
</protein>
<dbReference type="AlphaFoldDB" id="A0A7C8IBT0"/>
<evidence type="ECO:0000256" key="1">
    <source>
        <dbReference type="SAM" id="MobiDB-lite"/>
    </source>
</evidence>
<accession>A0A7C8IBT0</accession>
<dbReference type="EMBL" id="JAADJZ010000004">
    <property type="protein sequence ID" value="KAF2875717.1"/>
    <property type="molecule type" value="Genomic_DNA"/>
</dbReference>
<evidence type="ECO:0000313" key="2">
    <source>
        <dbReference type="EMBL" id="KAF2875717.1"/>
    </source>
</evidence>
<keyword evidence="3" id="KW-1185">Reference proteome</keyword>